<dbReference type="RefSeq" id="WP_062861374.1">
    <property type="nucleotide sequence ID" value="NZ_CP014869.1"/>
</dbReference>
<reference evidence="8" key="1">
    <citation type="submission" date="2016-03" db="EMBL/GenBank/DDBJ databases">
        <authorList>
            <person name="Ploux O."/>
        </authorList>
    </citation>
    <scope>NUCLEOTIDE SEQUENCE [LARGE SCALE GENOMIC DNA]</scope>
    <source>
        <strain evidence="8">BS258</strain>
    </source>
</reference>
<dbReference type="PRINTS" id="PR00368">
    <property type="entry name" value="FADPNR"/>
</dbReference>
<comment type="cofactor">
    <cofactor evidence="1">
        <name>FAD</name>
        <dbReference type="ChEBI" id="CHEBI:57692"/>
    </cofactor>
</comment>
<sequence length="438" mass="47192">MTTTTQTRPADAQDRPARTQTGMLIIGASQAGVQLAISLRGTGFTESITLLGEEDHRPYQRPALSKEFLQGTVDKENLIFRSAEYWDEHNIELVKNSRIEKIEKNPDGSGVAIATDGEEYPFARLALAVGARARPLEVPGSDLSGVTYLRSADDALSLKGSLDDFTDVVVIGGGFIGLEVACSLHGMGKNATVLEHGPRLIGRAVGEETSEYFYQAHRDRELDIILNSRVESLVDDGSGRVSGVALADGTVVPAQLVIVGIGVIPNTGLAEQMGLETDNGIVVDRYALASDGTTIAVGDVANMPNPLPDAPEGERIRLESVNNAIEHAKVAAYSVSGRREEYAGIPWFWSNQADMKLQIAGLSMGFDSTVVRRDDEKGKFSVLYYREGQIIAADCVNAPLDFMAVRTALAKNQQIPADQAGDMNVMLKSIAVDREDSR</sequence>
<dbReference type="InterPro" id="IPR016156">
    <property type="entry name" value="FAD/NAD-linked_Rdtase_dimer_sf"/>
</dbReference>
<dbReference type="EMBL" id="CP014869">
    <property type="protein sequence ID" value="AMT93514.1"/>
    <property type="molecule type" value="Genomic_DNA"/>
</dbReference>
<feature type="domain" description="Reductase C-terminal" evidence="6">
    <location>
        <begin position="347"/>
        <end position="430"/>
    </location>
</feature>
<gene>
    <name evidence="7" type="ORF">A2T55_06725</name>
</gene>
<evidence type="ECO:0000256" key="4">
    <source>
        <dbReference type="ARBA" id="ARBA00023002"/>
    </source>
</evidence>
<dbReference type="GO" id="GO:0016651">
    <property type="term" value="F:oxidoreductase activity, acting on NAD(P)H"/>
    <property type="evidence" value="ECO:0007669"/>
    <property type="project" value="TreeGrafter"/>
</dbReference>
<protein>
    <submittedName>
        <fullName evidence="7">Ferredoxin</fullName>
    </submittedName>
</protein>
<dbReference type="KEGG" id="bly:A2T55_06725"/>
<evidence type="ECO:0000313" key="7">
    <source>
        <dbReference type="EMBL" id="AMT93514.1"/>
    </source>
</evidence>
<dbReference type="Pfam" id="PF07992">
    <property type="entry name" value="Pyr_redox_2"/>
    <property type="match status" value="1"/>
</dbReference>
<dbReference type="PRINTS" id="PR00411">
    <property type="entry name" value="PNDRDTASEI"/>
</dbReference>
<evidence type="ECO:0000259" key="5">
    <source>
        <dbReference type="Pfam" id="PF07992"/>
    </source>
</evidence>
<evidence type="ECO:0000259" key="6">
    <source>
        <dbReference type="Pfam" id="PF14759"/>
    </source>
</evidence>
<dbReference type="Pfam" id="PF14759">
    <property type="entry name" value="Reductase_C"/>
    <property type="match status" value="1"/>
</dbReference>
<dbReference type="InterPro" id="IPR023753">
    <property type="entry name" value="FAD/NAD-binding_dom"/>
</dbReference>
<dbReference type="AlphaFoldDB" id="A0A142NL51"/>
<keyword evidence="2" id="KW-0285">Flavoprotein</keyword>
<dbReference type="PANTHER" id="PTHR43557">
    <property type="entry name" value="APOPTOSIS-INDUCING FACTOR 1"/>
    <property type="match status" value="1"/>
</dbReference>
<keyword evidence="4" id="KW-0560">Oxidoreductase</keyword>
<dbReference type="InterPro" id="IPR036188">
    <property type="entry name" value="FAD/NAD-bd_sf"/>
</dbReference>
<name>A0A142NL51_BRELN</name>
<dbReference type="GO" id="GO:0005737">
    <property type="term" value="C:cytoplasm"/>
    <property type="evidence" value="ECO:0007669"/>
    <property type="project" value="TreeGrafter"/>
</dbReference>
<evidence type="ECO:0000256" key="1">
    <source>
        <dbReference type="ARBA" id="ARBA00001974"/>
    </source>
</evidence>
<dbReference type="Proteomes" id="UP000075950">
    <property type="component" value="Chromosome"/>
</dbReference>
<dbReference type="SUPFAM" id="SSF55424">
    <property type="entry name" value="FAD/NAD-linked reductases, dimerisation (C-terminal) domain"/>
    <property type="match status" value="1"/>
</dbReference>
<dbReference type="Gene3D" id="3.50.50.60">
    <property type="entry name" value="FAD/NAD(P)-binding domain"/>
    <property type="match status" value="2"/>
</dbReference>
<dbReference type="PANTHER" id="PTHR43557:SF2">
    <property type="entry name" value="RIESKE DOMAIN-CONTAINING PROTEIN-RELATED"/>
    <property type="match status" value="1"/>
</dbReference>
<feature type="domain" description="FAD/NAD(P)-binding" evidence="5">
    <location>
        <begin position="24"/>
        <end position="328"/>
    </location>
</feature>
<organism evidence="7 8">
    <name type="scientific">Brevibacterium linens</name>
    <dbReference type="NCBI Taxonomy" id="1703"/>
    <lineage>
        <taxon>Bacteria</taxon>
        <taxon>Bacillati</taxon>
        <taxon>Actinomycetota</taxon>
        <taxon>Actinomycetes</taxon>
        <taxon>Micrococcales</taxon>
        <taxon>Brevibacteriaceae</taxon>
        <taxon>Brevibacterium</taxon>
    </lineage>
</organism>
<evidence type="ECO:0000313" key="8">
    <source>
        <dbReference type="Proteomes" id="UP000075950"/>
    </source>
</evidence>
<dbReference type="InterPro" id="IPR050446">
    <property type="entry name" value="FAD-oxidoreductase/Apoptosis"/>
</dbReference>
<proteinExistence type="predicted"/>
<dbReference type="SUPFAM" id="SSF51905">
    <property type="entry name" value="FAD/NAD(P)-binding domain"/>
    <property type="match status" value="2"/>
</dbReference>
<dbReference type="Gene3D" id="3.30.390.30">
    <property type="match status" value="1"/>
</dbReference>
<keyword evidence="3" id="KW-0274">FAD</keyword>
<accession>A0A142NL51</accession>
<dbReference type="InterPro" id="IPR028202">
    <property type="entry name" value="Reductase_C"/>
</dbReference>
<evidence type="ECO:0000256" key="3">
    <source>
        <dbReference type="ARBA" id="ARBA00022827"/>
    </source>
</evidence>
<evidence type="ECO:0000256" key="2">
    <source>
        <dbReference type="ARBA" id="ARBA00022630"/>
    </source>
</evidence>